<evidence type="ECO:0000313" key="1">
    <source>
        <dbReference type="EMBL" id="KAL0937824.1"/>
    </source>
</evidence>
<dbReference type="Proteomes" id="UP000805649">
    <property type="component" value="Unassembled WGS sequence"/>
</dbReference>
<proteinExistence type="predicted"/>
<protein>
    <submittedName>
        <fullName evidence="1">Uncharacterized protein</fullName>
    </submittedName>
</protein>
<comment type="caution">
    <text evidence="1">The sequence shown here is derived from an EMBL/GenBank/DDBJ whole genome shotgun (WGS) entry which is preliminary data.</text>
</comment>
<accession>A0ACC3Z167</accession>
<gene>
    <name evidence="1" type="ORF">CTRU02_207555</name>
</gene>
<sequence>MNGTQQVQEPVAQQPLQPATANANANNNANGNSTAGKKRKKEGLKPIITTETPP</sequence>
<dbReference type="EMBL" id="VUJX02000004">
    <property type="protein sequence ID" value="KAL0937824.1"/>
    <property type="molecule type" value="Genomic_DNA"/>
</dbReference>
<keyword evidence="2" id="KW-1185">Reference proteome</keyword>
<evidence type="ECO:0000313" key="2">
    <source>
        <dbReference type="Proteomes" id="UP000805649"/>
    </source>
</evidence>
<reference evidence="1 2" key="1">
    <citation type="journal article" date="2020" name="Phytopathology">
        <title>Genome Sequence Resources of Colletotrichum truncatum, C. plurivorum, C. musicola, and C. sojae: Four Species Pathogenic to Soybean (Glycine max).</title>
        <authorList>
            <person name="Rogerio F."/>
            <person name="Boufleur T.R."/>
            <person name="Ciampi-Guillardi M."/>
            <person name="Sukno S.A."/>
            <person name="Thon M.R."/>
            <person name="Massola Junior N.S."/>
            <person name="Baroncelli R."/>
        </authorList>
    </citation>
    <scope>NUCLEOTIDE SEQUENCE [LARGE SCALE GENOMIC DNA]</scope>
    <source>
        <strain evidence="1 2">CMES1059</strain>
    </source>
</reference>
<organism evidence="1 2">
    <name type="scientific">Colletotrichum truncatum</name>
    <name type="common">Anthracnose fungus</name>
    <name type="synonym">Colletotrichum capsici</name>
    <dbReference type="NCBI Taxonomy" id="5467"/>
    <lineage>
        <taxon>Eukaryota</taxon>
        <taxon>Fungi</taxon>
        <taxon>Dikarya</taxon>
        <taxon>Ascomycota</taxon>
        <taxon>Pezizomycotina</taxon>
        <taxon>Sordariomycetes</taxon>
        <taxon>Hypocreomycetidae</taxon>
        <taxon>Glomerellales</taxon>
        <taxon>Glomerellaceae</taxon>
        <taxon>Colletotrichum</taxon>
        <taxon>Colletotrichum truncatum species complex</taxon>
    </lineage>
</organism>
<name>A0ACC3Z167_COLTU</name>